<reference evidence="5" key="2">
    <citation type="submission" date="2010-04" db="EMBL/GenBank/DDBJ databases">
        <authorList>
            <person name="Buell R."/>
            <person name="Hamilton J."/>
            <person name="Hostetler J."/>
        </authorList>
    </citation>
    <scope>NUCLEOTIDE SEQUENCE [LARGE SCALE GENOMIC DNA]</scope>
    <source>
        <strain evidence="5">DAOM:BR144</strain>
    </source>
</reference>
<dbReference type="InterPro" id="IPR001680">
    <property type="entry name" value="WD40_rpt"/>
</dbReference>
<name>K3WPY0_GLOUD</name>
<evidence type="ECO:0000256" key="1">
    <source>
        <dbReference type="ARBA" id="ARBA00022574"/>
    </source>
</evidence>
<proteinExistence type="predicted"/>
<dbReference type="InterPro" id="IPR015943">
    <property type="entry name" value="WD40/YVTN_repeat-like_dom_sf"/>
</dbReference>
<dbReference type="STRING" id="431595.K3WPY0"/>
<keyword evidence="2" id="KW-0677">Repeat</keyword>
<dbReference type="PROSITE" id="PS00678">
    <property type="entry name" value="WD_REPEATS_1"/>
    <property type="match status" value="1"/>
</dbReference>
<dbReference type="InParanoid" id="K3WPY0"/>
<dbReference type="InterPro" id="IPR019775">
    <property type="entry name" value="WD40_repeat_CS"/>
</dbReference>
<dbReference type="InterPro" id="IPR036322">
    <property type="entry name" value="WD40_repeat_dom_sf"/>
</dbReference>
<evidence type="ECO:0000256" key="3">
    <source>
        <dbReference type="PROSITE-ProRule" id="PRU00221"/>
    </source>
</evidence>
<dbReference type="EnsemblProtists" id="PYU1_T007022">
    <property type="protein sequence ID" value="PYU1_T007022"/>
    <property type="gene ID" value="PYU1_G007007"/>
</dbReference>
<evidence type="ECO:0000313" key="4">
    <source>
        <dbReference type="EnsemblProtists" id="PYU1_T007022"/>
    </source>
</evidence>
<dbReference type="EMBL" id="GL376560">
    <property type="status" value="NOT_ANNOTATED_CDS"/>
    <property type="molecule type" value="Genomic_DNA"/>
</dbReference>
<dbReference type="Pfam" id="PF00400">
    <property type="entry name" value="WD40"/>
    <property type="match status" value="2"/>
</dbReference>
<dbReference type="Gene3D" id="2.130.10.10">
    <property type="entry name" value="YVTN repeat-like/Quinoprotein amine dehydrogenase"/>
    <property type="match status" value="1"/>
</dbReference>
<dbReference type="VEuPathDB" id="FungiDB:PYU1_G007007"/>
<dbReference type="Proteomes" id="UP000019132">
    <property type="component" value="Unassembled WGS sequence"/>
</dbReference>
<dbReference type="PANTHER" id="PTHR19848">
    <property type="entry name" value="WD40 REPEAT PROTEIN"/>
    <property type="match status" value="1"/>
</dbReference>
<dbReference type="HOGENOM" id="CLU_131809_0_0_1"/>
<dbReference type="OMA" id="RIYLRYF"/>
<evidence type="ECO:0000313" key="5">
    <source>
        <dbReference type="Proteomes" id="UP000019132"/>
    </source>
</evidence>
<accession>K3WPY0</accession>
<dbReference type="eggNOG" id="KOG0266">
    <property type="taxonomic scope" value="Eukaryota"/>
</dbReference>
<dbReference type="SMART" id="SM00320">
    <property type="entry name" value="WD40"/>
    <property type="match status" value="2"/>
</dbReference>
<reference evidence="4" key="3">
    <citation type="submission" date="2015-02" db="UniProtKB">
        <authorList>
            <consortium name="EnsemblProtists"/>
        </authorList>
    </citation>
    <scope>IDENTIFICATION</scope>
    <source>
        <strain evidence="4">DAOM BR144</strain>
    </source>
</reference>
<feature type="repeat" description="WD" evidence="3">
    <location>
        <begin position="138"/>
        <end position="173"/>
    </location>
</feature>
<reference evidence="5" key="1">
    <citation type="journal article" date="2010" name="Genome Biol.">
        <title>Genome sequence of the necrotrophic plant pathogen Pythium ultimum reveals original pathogenicity mechanisms and effector repertoire.</title>
        <authorList>
            <person name="Levesque C.A."/>
            <person name="Brouwer H."/>
            <person name="Cano L."/>
            <person name="Hamilton J.P."/>
            <person name="Holt C."/>
            <person name="Huitema E."/>
            <person name="Raffaele S."/>
            <person name="Robideau G.P."/>
            <person name="Thines M."/>
            <person name="Win J."/>
            <person name="Zerillo M.M."/>
            <person name="Beakes G.W."/>
            <person name="Boore J.L."/>
            <person name="Busam D."/>
            <person name="Dumas B."/>
            <person name="Ferriera S."/>
            <person name="Fuerstenberg S.I."/>
            <person name="Gachon C.M."/>
            <person name="Gaulin E."/>
            <person name="Govers F."/>
            <person name="Grenville-Briggs L."/>
            <person name="Horner N."/>
            <person name="Hostetler J."/>
            <person name="Jiang R.H."/>
            <person name="Johnson J."/>
            <person name="Krajaejun T."/>
            <person name="Lin H."/>
            <person name="Meijer H.J."/>
            <person name="Moore B."/>
            <person name="Morris P."/>
            <person name="Phuntmart V."/>
            <person name="Puiu D."/>
            <person name="Shetty J."/>
            <person name="Stajich J.E."/>
            <person name="Tripathy S."/>
            <person name="Wawra S."/>
            <person name="van West P."/>
            <person name="Whitty B.R."/>
            <person name="Coutinho P.M."/>
            <person name="Henrissat B."/>
            <person name="Martin F."/>
            <person name="Thomas P.D."/>
            <person name="Tyler B.M."/>
            <person name="De Vries R.P."/>
            <person name="Kamoun S."/>
            <person name="Yandell M."/>
            <person name="Tisserat N."/>
            <person name="Buell C.R."/>
        </authorList>
    </citation>
    <scope>NUCLEOTIDE SEQUENCE</scope>
    <source>
        <strain evidence="5">DAOM:BR144</strain>
    </source>
</reference>
<dbReference type="PROSITE" id="PS50082">
    <property type="entry name" value="WD_REPEATS_2"/>
    <property type="match status" value="1"/>
</dbReference>
<dbReference type="PROSITE" id="PS50294">
    <property type="entry name" value="WD_REPEATS_REGION"/>
    <property type="match status" value="1"/>
</dbReference>
<sequence length="185" mass="20826">MQLRRIYLRYFPPGLRLEYALSSGAVERKTVDLLHVSAESNIQHVVAQLLAREKLLTKAVAPKLSELLHRLVEKQLSLVSAREDSFQLHSVHRAHALPMTNFTCSKHARVVATCSYDKTIKVFRPFEKKLVADDKTTLSGHEGVVFCVAFNKPHANLLLSGSFDKTCRIWDVDKKTCKGVFKGAP</sequence>
<keyword evidence="1 3" id="KW-0853">WD repeat</keyword>
<protein>
    <submittedName>
        <fullName evidence="4">Uncharacterized protein</fullName>
    </submittedName>
</protein>
<dbReference type="PANTHER" id="PTHR19848:SF8">
    <property type="entry name" value="F-BOX AND WD REPEAT DOMAIN CONTAINING 7"/>
    <property type="match status" value="1"/>
</dbReference>
<keyword evidence="5" id="KW-1185">Reference proteome</keyword>
<evidence type="ECO:0000256" key="2">
    <source>
        <dbReference type="ARBA" id="ARBA00022737"/>
    </source>
</evidence>
<dbReference type="SUPFAM" id="SSF50978">
    <property type="entry name" value="WD40 repeat-like"/>
    <property type="match status" value="1"/>
</dbReference>
<organism evidence="4 5">
    <name type="scientific">Globisporangium ultimum (strain ATCC 200006 / CBS 805.95 / DAOM BR144)</name>
    <name type="common">Pythium ultimum</name>
    <dbReference type="NCBI Taxonomy" id="431595"/>
    <lineage>
        <taxon>Eukaryota</taxon>
        <taxon>Sar</taxon>
        <taxon>Stramenopiles</taxon>
        <taxon>Oomycota</taxon>
        <taxon>Peronosporomycetes</taxon>
        <taxon>Pythiales</taxon>
        <taxon>Pythiaceae</taxon>
        <taxon>Globisporangium</taxon>
    </lineage>
</organism>
<dbReference type="AlphaFoldDB" id="K3WPY0"/>